<evidence type="ECO:0000313" key="2">
    <source>
        <dbReference type="EMBL" id="VDN34620.1"/>
    </source>
</evidence>
<feature type="compositionally biased region" description="Basic and acidic residues" evidence="1">
    <location>
        <begin position="36"/>
        <end position="46"/>
    </location>
</feature>
<proteinExistence type="predicted"/>
<dbReference type="AlphaFoldDB" id="A0A183EFR6"/>
<organism evidence="4">
    <name type="scientific">Gongylonema pulchrum</name>
    <dbReference type="NCBI Taxonomy" id="637853"/>
    <lineage>
        <taxon>Eukaryota</taxon>
        <taxon>Metazoa</taxon>
        <taxon>Ecdysozoa</taxon>
        <taxon>Nematoda</taxon>
        <taxon>Chromadorea</taxon>
        <taxon>Rhabditida</taxon>
        <taxon>Spirurina</taxon>
        <taxon>Spiruromorpha</taxon>
        <taxon>Spiruroidea</taxon>
        <taxon>Gongylonematidae</taxon>
        <taxon>Gongylonema</taxon>
    </lineage>
</organism>
<evidence type="ECO:0000256" key="1">
    <source>
        <dbReference type="SAM" id="MobiDB-lite"/>
    </source>
</evidence>
<dbReference type="Proteomes" id="UP000271098">
    <property type="component" value="Unassembled WGS sequence"/>
</dbReference>
<evidence type="ECO:0000313" key="4">
    <source>
        <dbReference type="WBParaSite" id="GPUH_0001983201-mRNA-1"/>
    </source>
</evidence>
<feature type="region of interest" description="Disordered" evidence="1">
    <location>
        <begin position="34"/>
        <end position="74"/>
    </location>
</feature>
<keyword evidence="3" id="KW-1185">Reference proteome</keyword>
<reference evidence="4" key="1">
    <citation type="submission" date="2016-06" db="UniProtKB">
        <authorList>
            <consortium name="WormBaseParasite"/>
        </authorList>
    </citation>
    <scope>IDENTIFICATION</scope>
</reference>
<accession>A0A183EFR6</accession>
<sequence>MEEQPKSPRTVRCRKHTVIPPMSSKLVICTISENQCPDRKPTRERTNNSASNRDAEQYGTTYSIEVNESGTTSL</sequence>
<dbReference type="WBParaSite" id="GPUH_0001983201-mRNA-1">
    <property type="protein sequence ID" value="GPUH_0001983201-mRNA-1"/>
    <property type="gene ID" value="GPUH_0001983201"/>
</dbReference>
<name>A0A183EFR6_9BILA</name>
<gene>
    <name evidence="2" type="ORF">GPUH_LOCUS19807</name>
</gene>
<protein>
    <submittedName>
        <fullName evidence="2 4">Uncharacterized protein</fullName>
    </submittedName>
</protein>
<dbReference type="EMBL" id="UYRT01089178">
    <property type="protein sequence ID" value="VDN34620.1"/>
    <property type="molecule type" value="Genomic_DNA"/>
</dbReference>
<evidence type="ECO:0000313" key="3">
    <source>
        <dbReference type="Proteomes" id="UP000271098"/>
    </source>
</evidence>
<reference evidence="2 3" key="2">
    <citation type="submission" date="2018-11" db="EMBL/GenBank/DDBJ databases">
        <authorList>
            <consortium name="Pathogen Informatics"/>
        </authorList>
    </citation>
    <scope>NUCLEOTIDE SEQUENCE [LARGE SCALE GENOMIC DNA]</scope>
</reference>
<feature type="compositionally biased region" description="Polar residues" evidence="1">
    <location>
        <begin position="47"/>
        <end position="74"/>
    </location>
</feature>